<dbReference type="EMBL" id="JBAHYK010000085">
    <property type="protein sequence ID" value="KAL0578771.1"/>
    <property type="molecule type" value="Genomic_DNA"/>
</dbReference>
<dbReference type="Gene3D" id="3.30.460.40">
    <property type="match status" value="1"/>
</dbReference>
<gene>
    <name evidence="1" type="ORF">V5O48_003224</name>
</gene>
<accession>A0ABR3FUH4</accession>
<dbReference type="Proteomes" id="UP001465976">
    <property type="component" value="Unassembled WGS sequence"/>
</dbReference>
<dbReference type="Pfam" id="PF08843">
    <property type="entry name" value="AbiEii"/>
    <property type="match status" value="1"/>
</dbReference>
<dbReference type="InterPro" id="IPR014942">
    <property type="entry name" value="AbiEii"/>
</dbReference>
<proteinExistence type="predicted"/>
<dbReference type="SUPFAM" id="SSF81301">
    <property type="entry name" value="Nucleotidyltransferase"/>
    <property type="match status" value="1"/>
</dbReference>
<dbReference type="InterPro" id="IPR043519">
    <property type="entry name" value="NT_sf"/>
</dbReference>
<protein>
    <recommendedName>
        <fullName evidence="3">Polymerase nucleotidyl transferase domain-containing protein</fullName>
    </recommendedName>
</protein>
<evidence type="ECO:0008006" key="3">
    <source>
        <dbReference type="Google" id="ProtNLM"/>
    </source>
</evidence>
<keyword evidence="2" id="KW-1185">Reference proteome</keyword>
<comment type="caution">
    <text evidence="1">The sequence shown here is derived from an EMBL/GenBank/DDBJ whole genome shotgun (WGS) entry which is preliminary data.</text>
</comment>
<organism evidence="1 2">
    <name type="scientific">Marasmius crinis-equi</name>
    <dbReference type="NCBI Taxonomy" id="585013"/>
    <lineage>
        <taxon>Eukaryota</taxon>
        <taxon>Fungi</taxon>
        <taxon>Dikarya</taxon>
        <taxon>Basidiomycota</taxon>
        <taxon>Agaricomycotina</taxon>
        <taxon>Agaricomycetes</taxon>
        <taxon>Agaricomycetidae</taxon>
        <taxon>Agaricales</taxon>
        <taxon>Marasmiineae</taxon>
        <taxon>Marasmiaceae</taxon>
        <taxon>Marasmius</taxon>
    </lineage>
</organism>
<evidence type="ECO:0000313" key="1">
    <source>
        <dbReference type="EMBL" id="KAL0578771.1"/>
    </source>
</evidence>
<sequence length="228" mass="26071">MPRRARGPTSSQEVRKAVRAAVAALAANRIRSCVFGSAACQIYGMNNRIPEDVDIVLLTNDGRDVEDIKVLVVETDDNFYLVPSTNPRATYQKLFYLLPGRRSCKVDILLPGRATDLNIPVIPRDEVEYIDPYGDIPVMPFIPLLLMKLQGWIDHREAVESHKRAKVPRDVTDLFQLLRLAVDSYEFDLSHADWLPYHFLETAGERVEVFVEKHPESTTYWREIGFDI</sequence>
<evidence type="ECO:0000313" key="2">
    <source>
        <dbReference type="Proteomes" id="UP001465976"/>
    </source>
</evidence>
<reference evidence="1 2" key="1">
    <citation type="submission" date="2024-02" db="EMBL/GenBank/DDBJ databases">
        <title>A draft genome for the cacao thread blight pathogen Marasmius crinis-equi.</title>
        <authorList>
            <person name="Cohen S.P."/>
            <person name="Baruah I.K."/>
            <person name="Amoako-Attah I."/>
            <person name="Bukari Y."/>
            <person name="Meinhardt L.W."/>
            <person name="Bailey B.A."/>
        </authorList>
    </citation>
    <scope>NUCLEOTIDE SEQUENCE [LARGE SCALE GENOMIC DNA]</scope>
    <source>
        <strain evidence="1 2">GH-76</strain>
    </source>
</reference>
<name>A0ABR3FUH4_9AGAR</name>